<sequence>MLEPLRPTEGRNPQVVGDDAAHDSFVAVGQNLEEEALPMVSIEHPFGRAKSRSRLRAGLIVTVGLLLLGGLVGRRSIVALARGPMEEGKQLPRPVAEGSAPAVEEVLPPQPRSVEEQAQTEPEEPHPPAEGQPLEEAPTPQKRRLQKVRELLPSAERLSKLLSRPQADSLLQRFQEALVQKRPAQGQPESADEIELHVEKALEALRTLHLYGVERVRAIMKEDEALGSFPDMGDLETTLKEELFDEGERVTEDTVLRMVDTLMSIQQTAEDAHTQLVLVCQFLATHAFRTEEDGDLLTGAAPDIEYLLHNVHFRSYLYSSAGTLREHILEGIRAKVLREIEEVLLPLEGKVKLLRISVDSARVSKNRGAGESSEAASELQDVEWQLEQAEALAAGMRRQLGDVVRTSSNEDMARYCKKVEEVDAERRISSWLNGGGSQLEYSRVLQDAVYEEQLTKIKQVAYRVQIALDQAAESAQKLAQADDTETALECLNTQMTHLTELIRAKEAARLLLVDSKFIEWLETDTGRQHNSFEAVALYELPERIFDKKCLESAKRVYEEARRRLMGAKTLVEVEDALGSVRYALISLHVAVGLYRKDGNAQFGVSAP</sequence>
<dbReference type="AlphaFoldDB" id="U6K5I8"/>
<reference evidence="3" key="2">
    <citation type="submission" date="2013-10" db="EMBL/GenBank/DDBJ databases">
        <authorList>
            <person name="Aslett M."/>
        </authorList>
    </citation>
    <scope>NUCLEOTIDE SEQUENCE [LARGE SCALE GENOMIC DNA]</scope>
    <source>
        <strain evidence="3">Houghton</strain>
    </source>
</reference>
<feature type="region of interest" description="Disordered" evidence="2">
    <location>
        <begin position="88"/>
        <end position="143"/>
    </location>
</feature>
<feature type="coiled-coil region" evidence="1">
    <location>
        <begin position="372"/>
        <end position="399"/>
    </location>
</feature>
<evidence type="ECO:0000256" key="2">
    <source>
        <dbReference type="SAM" id="MobiDB-lite"/>
    </source>
</evidence>
<dbReference type="VEuPathDB" id="ToxoDB:EMH_0014730"/>
<gene>
    <name evidence="3" type="ORF">EMH_0014730</name>
</gene>
<evidence type="ECO:0000313" key="4">
    <source>
        <dbReference type="Proteomes" id="UP000030744"/>
    </source>
</evidence>
<dbReference type="RefSeq" id="XP_013355664.1">
    <property type="nucleotide sequence ID" value="XM_013500210.1"/>
</dbReference>
<keyword evidence="4" id="KW-1185">Reference proteome</keyword>
<protein>
    <submittedName>
        <fullName evidence="3">Uncharacterized protein</fullName>
    </submittedName>
</protein>
<name>U6K5I8_9EIME</name>
<proteinExistence type="predicted"/>
<accession>U6K5I8</accession>
<dbReference type="EMBL" id="HG684853">
    <property type="protein sequence ID" value="CDJ33100.1"/>
    <property type="molecule type" value="Genomic_DNA"/>
</dbReference>
<organism evidence="3 4">
    <name type="scientific">Eimeria mitis</name>
    <dbReference type="NCBI Taxonomy" id="44415"/>
    <lineage>
        <taxon>Eukaryota</taxon>
        <taxon>Sar</taxon>
        <taxon>Alveolata</taxon>
        <taxon>Apicomplexa</taxon>
        <taxon>Conoidasida</taxon>
        <taxon>Coccidia</taxon>
        <taxon>Eucoccidiorida</taxon>
        <taxon>Eimeriorina</taxon>
        <taxon>Eimeriidae</taxon>
        <taxon>Eimeria</taxon>
    </lineage>
</organism>
<evidence type="ECO:0000313" key="3">
    <source>
        <dbReference type="EMBL" id="CDJ33100.1"/>
    </source>
</evidence>
<dbReference type="Proteomes" id="UP000030744">
    <property type="component" value="Unassembled WGS sequence"/>
</dbReference>
<evidence type="ECO:0000256" key="1">
    <source>
        <dbReference type="SAM" id="Coils"/>
    </source>
</evidence>
<dbReference type="GeneID" id="25376432"/>
<reference evidence="3" key="1">
    <citation type="submission" date="2013-10" db="EMBL/GenBank/DDBJ databases">
        <title>Genomic analysis of the causative agents of coccidiosis in chickens.</title>
        <authorList>
            <person name="Reid A.J."/>
            <person name="Blake D."/>
            <person name="Billington K."/>
            <person name="Browne H."/>
            <person name="Dunn M."/>
            <person name="Hung S."/>
            <person name="Kawahara F."/>
            <person name="Miranda-Saavedra D."/>
            <person name="Mourier T."/>
            <person name="Nagra H."/>
            <person name="Otto T.D."/>
            <person name="Rawlings N."/>
            <person name="Sanchez A."/>
            <person name="Sanders M."/>
            <person name="Subramaniam C."/>
            <person name="Tay Y."/>
            <person name="Dear P."/>
            <person name="Doerig C."/>
            <person name="Gruber A."/>
            <person name="Parkinson J."/>
            <person name="Shirley M."/>
            <person name="Wan K.L."/>
            <person name="Berriman M."/>
            <person name="Tomley F."/>
            <person name="Pain A."/>
        </authorList>
    </citation>
    <scope>NUCLEOTIDE SEQUENCE [LARGE SCALE GENOMIC DNA]</scope>
    <source>
        <strain evidence="3">Houghton</strain>
    </source>
</reference>
<keyword evidence="1" id="KW-0175">Coiled coil</keyword>